<comment type="similarity">
    <text evidence="1 4">Belongs to the glycosyl hydrolase 26 family.</text>
</comment>
<dbReference type="PRINTS" id="PR00739">
    <property type="entry name" value="GLHYDRLASE26"/>
</dbReference>
<evidence type="ECO:0000256" key="1">
    <source>
        <dbReference type="ARBA" id="ARBA00007754"/>
    </source>
</evidence>
<sequence length="548" mass="61220">MKYSLAFLSLILIASAYAQDTPVLSISGVEVQHNQIEKVSGSSRLNHTIDLKDFEVSDVLSTPNPSPEAVALYRYIQDMFGKKTLSGQMWAPWGINEIDYVQNATGLKPAIAGFDYINEPSNALENQRAINYWNDGGISTMMWHWGAPGVGEGYENSKATIDIDQCFIEGTPEYEDFWGDLKRIGDWLQKLEDANVPVLWRPLHELNGNWFWWSKGGSSQFKRIWITMYDYLVHERELNNLIWVLCYTGDPNGAWFPGDEYVDIAGADTYDNTTDAHLTMFNDVLESVGGNNYPVTFHETGNPPDPEDCIRTGAMWSWWMIWHTDWLTGVDENYLRNTYQSHLVITLDELPDIKNDYGWDAECAPSKITASIRPGELADWYETNKIGVDDGSGSITFRVDTDDAGTWKWSGYGTAGAADGSDTERTVPLNGLGTATATFTNECGAITTQTFHVVDDVVIRGVLAARPETGTVSVFPSPTSDILKIRFRNPDSISGARTSVYNQEGRLMLEQKSKGEGTTLNISSLPKGIYLVVVEQQESRSVVKIIKE</sequence>
<keyword evidence="2 4" id="KW-0378">Hydrolase</keyword>
<feature type="domain" description="GH26" evidence="6">
    <location>
        <begin position="67"/>
        <end position="348"/>
    </location>
</feature>
<dbReference type="PANTHER" id="PTHR40079:SF4">
    <property type="entry name" value="GH26 DOMAIN-CONTAINING PROTEIN-RELATED"/>
    <property type="match status" value="1"/>
</dbReference>
<evidence type="ECO:0000256" key="5">
    <source>
        <dbReference type="SAM" id="SignalP"/>
    </source>
</evidence>
<keyword evidence="5" id="KW-0732">Signal</keyword>
<dbReference type="PROSITE" id="PS51764">
    <property type="entry name" value="GH26"/>
    <property type="match status" value="1"/>
</dbReference>
<keyword evidence="8" id="KW-1185">Reference proteome</keyword>
<gene>
    <name evidence="7" type="ORF">ACHKAR_08740</name>
</gene>
<evidence type="ECO:0000313" key="8">
    <source>
        <dbReference type="Proteomes" id="UP001610063"/>
    </source>
</evidence>
<feature type="chain" id="PRO_5047228219" evidence="5">
    <location>
        <begin position="19"/>
        <end position="548"/>
    </location>
</feature>
<dbReference type="Pfam" id="PF02156">
    <property type="entry name" value="Glyco_hydro_26"/>
    <property type="match status" value="1"/>
</dbReference>
<comment type="caution">
    <text evidence="7">The sequence shown here is derived from an EMBL/GenBank/DDBJ whole genome shotgun (WGS) entry which is preliminary data.</text>
</comment>
<evidence type="ECO:0000313" key="7">
    <source>
        <dbReference type="EMBL" id="MFH6983522.1"/>
    </source>
</evidence>
<dbReference type="SUPFAM" id="SSF51445">
    <property type="entry name" value="(Trans)glycosidases"/>
    <property type="match status" value="1"/>
</dbReference>
<name>A0ABW7N7E2_9BACT</name>
<evidence type="ECO:0000256" key="2">
    <source>
        <dbReference type="ARBA" id="ARBA00022801"/>
    </source>
</evidence>
<dbReference type="EMBL" id="JBIPKE010000015">
    <property type="protein sequence ID" value="MFH6983522.1"/>
    <property type="molecule type" value="Genomic_DNA"/>
</dbReference>
<dbReference type="Gene3D" id="3.20.20.80">
    <property type="entry name" value="Glycosidases"/>
    <property type="match status" value="1"/>
</dbReference>
<feature type="active site" description="Proton donor" evidence="4">
    <location>
        <position position="205"/>
    </location>
</feature>
<protein>
    <submittedName>
        <fullName evidence="7">Glycosyl hydrolase</fullName>
    </submittedName>
</protein>
<dbReference type="InterPro" id="IPR017853">
    <property type="entry name" value="GH"/>
</dbReference>
<accession>A0ABW7N7E2</accession>
<feature type="active site" description="Nucleophile" evidence="4">
    <location>
        <position position="299"/>
    </location>
</feature>
<evidence type="ECO:0000259" key="6">
    <source>
        <dbReference type="PROSITE" id="PS51764"/>
    </source>
</evidence>
<reference evidence="7 8" key="1">
    <citation type="journal article" date="2013" name="Int. J. Syst. Evol. Microbiol.">
        <title>Marinoscillum luteum sp. nov., isolated from marine sediment.</title>
        <authorList>
            <person name="Cha I.T."/>
            <person name="Park S.J."/>
            <person name="Kim S.J."/>
            <person name="Kim J.G."/>
            <person name="Jung M.Y."/>
            <person name="Shin K.S."/>
            <person name="Kwon K.K."/>
            <person name="Yang S.H."/>
            <person name="Seo Y.S."/>
            <person name="Rhee S.K."/>
        </authorList>
    </citation>
    <scope>NUCLEOTIDE SEQUENCE [LARGE SCALE GENOMIC DNA]</scope>
    <source>
        <strain evidence="7 8">KCTC 23939</strain>
    </source>
</reference>
<feature type="signal peptide" evidence="5">
    <location>
        <begin position="1"/>
        <end position="18"/>
    </location>
</feature>
<dbReference type="Pfam" id="PF18962">
    <property type="entry name" value="Por_Secre_tail"/>
    <property type="match status" value="1"/>
</dbReference>
<proteinExistence type="inferred from homology"/>
<dbReference type="Proteomes" id="UP001610063">
    <property type="component" value="Unassembled WGS sequence"/>
</dbReference>
<dbReference type="InterPro" id="IPR026444">
    <property type="entry name" value="Secre_tail"/>
</dbReference>
<organism evidence="7 8">
    <name type="scientific">Marinoscillum luteum</name>
    <dbReference type="NCBI Taxonomy" id="861051"/>
    <lineage>
        <taxon>Bacteria</taxon>
        <taxon>Pseudomonadati</taxon>
        <taxon>Bacteroidota</taxon>
        <taxon>Cytophagia</taxon>
        <taxon>Cytophagales</taxon>
        <taxon>Reichenbachiellaceae</taxon>
        <taxon>Marinoscillum</taxon>
    </lineage>
</organism>
<keyword evidence="3 4" id="KW-0326">Glycosidase</keyword>
<dbReference type="GO" id="GO:0016787">
    <property type="term" value="F:hydrolase activity"/>
    <property type="evidence" value="ECO:0007669"/>
    <property type="project" value="UniProtKB-KW"/>
</dbReference>
<dbReference type="InterPro" id="IPR022790">
    <property type="entry name" value="GH26_dom"/>
</dbReference>
<dbReference type="NCBIfam" id="TIGR04183">
    <property type="entry name" value="Por_Secre_tail"/>
    <property type="match status" value="1"/>
</dbReference>
<dbReference type="RefSeq" id="WP_395417078.1">
    <property type="nucleotide sequence ID" value="NZ_JBIPKE010000015.1"/>
</dbReference>
<dbReference type="InterPro" id="IPR000805">
    <property type="entry name" value="Glyco_hydro_26"/>
</dbReference>
<dbReference type="PANTHER" id="PTHR40079">
    <property type="entry name" value="MANNAN ENDO-1,4-BETA-MANNOSIDASE E-RELATED"/>
    <property type="match status" value="1"/>
</dbReference>
<evidence type="ECO:0000256" key="4">
    <source>
        <dbReference type="PROSITE-ProRule" id="PRU01100"/>
    </source>
</evidence>
<evidence type="ECO:0000256" key="3">
    <source>
        <dbReference type="ARBA" id="ARBA00023295"/>
    </source>
</evidence>